<dbReference type="PATRIC" id="fig|1051646.9.peg.4265"/>
<reference evidence="3" key="1">
    <citation type="submission" date="2011-08" db="EMBL/GenBank/DDBJ databases">
        <authorList>
            <person name="Hoffman M."/>
            <person name="Strain E.A."/>
            <person name="Brown E."/>
            <person name="Allard M.W."/>
        </authorList>
    </citation>
    <scope>NUCLEOTIDE SEQUENCE</scope>
    <source>
        <strain evidence="3">ATCC 19109</strain>
    </source>
</reference>
<dbReference type="Proteomes" id="UP000003836">
    <property type="component" value="Unassembled WGS sequence"/>
</dbReference>
<dbReference type="KEGG" id="vtu:IX91_21710"/>
<gene>
    <name evidence="2" type="ORF">IX91_21710</name>
    <name evidence="3" type="ORF">VITU9109_13676</name>
</gene>
<reference evidence="3 4" key="2">
    <citation type="journal article" date="2012" name="Int. J. Syst. Evol. Microbiol.">
        <title>Vibrio caribbeanicus sp. nov., isolated from the marine sponge Scleritoderma cyanea.</title>
        <authorList>
            <person name="Hoffmann M."/>
            <person name="Monday S.R."/>
            <person name="Allard M.W."/>
            <person name="Strain E.A."/>
            <person name="Whittaker P."/>
            <person name="Naum M."/>
            <person name="McCarthy P.J."/>
            <person name="Lopez J.V."/>
            <person name="Fischer M."/>
            <person name="Brown E.W."/>
        </authorList>
    </citation>
    <scope>NUCLEOTIDE SEQUENCE [LARGE SCALE GENOMIC DNA]</scope>
    <source>
        <strain evidence="3 4">ATCC 19109</strain>
    </source>
</reference>
<protein>
    <recommendedName>
        <fullName evidence="6">Chlorhexidine efflux transporter domain-containing protein</fullName>
    </recommendedName>
</protein>
<keyword evidence="4" id="KW-1185">Reference proteome</keyword>
<dbReference type="EMBL" id="CP009355">
    <property type="protein sequence ID" value="AIW16699.1"/>
    <property type="molecule type" value="Genomic_DNA"/>
</dbReference>
<keyword evidence="1" id="KW-0472">Membrane</keyword>
<sequence length="139" mass="16094">MMSVTQKYPLIQRCRFALAYELGILLVISPAFIKHWHELFGFDGKIIALLLIAIIWNSVFSNLFNLFLKRFDSINIRSKNYRALYTSCYLVCLTGISLPIFYTLIPLKVPQHIIASFGFSVLAYLYAFSTNTLYRKHLS</sequence>
<dbReference type="AlphaFoldDB" id="F9T6E8"/>
<evidence type="ECO:0008006" key="6">
    <source>
        <dbReference type="Google" id="ProtNLM"/>
    </source>
</evidence>
<proteinExistence type="predicted"/>
<evidence type="ECO:0000313" key="3">
    <source>
        <dbReference type="EMBL" id="EGU54611.1"/>
    </source>
</evidence>
<dbReference type="EMBL" id="AFWI01000152">
    <property type="protein sequence ID" value="EGU54611.1"/>
    <property type="molecule type" value="Genomic_DNA"/>
</dbReference>
<dbReference type="HOGENOM" id="CLU_1844297_0_0_6"/>
<evidence type="ECO:0000313" key="5">
    <source>
        <dbReference type="Proteomes" id="UP000030071"/>
    </source>
</evidence>
<keyword evidence="1" id="KW-1133">Transmembrane helix</keyword>
<feature type="transmembrane region" description="Helical" evidence="1">
    <location>
        <begin position="16"/>
        <end position="33"/>
    </location>
</feature>
<dbReference type="RefSeq" id="WP_004745081.1">
    <property type="nucleotide sequence ID" value="NZ_AFWI01000152.1"/>
</dbReference>
<feature type="transmembrane region" description="Helical" evidence="1">
    <location>
        <begin position="45"/>
        <end position="68"/>
    </location>
</feature>
<dbReference type="GeneID" id="23447341"/>
<feature type="transmembrane region" description="Helical" evidence="1">
    <location>
        <begin position="88"/>
        <end position="107"/>
    </location>
</feature>
<name>F9T6E8_9VIBR</name>
<evidence type="ECO:0000313" key="2">
    <source>
        <dbReference type="EMBL" id="AIW16699.1"/>
    </source>
</evidence>
<evidence type="ECO:0000256" key="1">
    <source>
        <dbReference type="SAM" id="Phobius"/>
    </source>
</evidence>
<organism evidence="2 5">
    <name type="scientific">Vibrio tubiashii ATCC 19109</name>
    <dbReference type="NCBI Taxonomy" id="1051646"/>
    <lineage>
        <taxon>Bacteria</taxon>
        <taxon>Pseudomonadati</taxon>
        <taxon>Pseudomonadota</taxon>
        <taxon>Gammaproteobacteria</taxon>
        <taxon>Vibrionales</taxon>
        <taxon>Vibrionaceae</taxon>
        <taxon>Vibrio</taxon>
        <taxon>Vibrio oreintalis group</taxon>
    </lineage>
</organism>
<reference evidence="2 5" key="3">
    <citation type="submission" date="2014-08" db="EMBL/GenBank/DDBJ databases">
        <title>First Complete Genome Sequence of the Shellfish Pathogen Vibrio tubiashii.</title>
        <authorList>
            <person name="Richards G.P."/>
            <person name="Needleman D.S."/>
            <person name="Watson M.A."/>
            <person name="Bono J.L."/>
        </authorList>
    </citation>
    <scope>NUCLEOTIDE SEQUENCE [LARGE SCALE GENOMIC DNA]</scope>
    <source>
        <strain evidence="2 5">ATCC 19109</strain>
    </source>
</reference>
<feature type="transmembrane region" description="Helical" evidence="1">
    <location>
        <begin position="113"/>
        <end position="134"/>
    </location>
</feature>
<evidence type="ECO:0000313" key="4">
    <source>
        <dbReference type="Proteomes" id="UP000003836"/>
    </source>
</evidence>
<keyword evidence="1" id="KW-0812">Transmembrane</keyword>
<accession>F9T6E8</accession>
<dbReference type="Proteomes" id="UP000030071">
    <property type="component" value="Chromosome 2"/>
</dbReference>